<proteinExistence type="predicted"/>
<evidence type="ECO:0000313" key="2">
    <source>
        <dbReference type="EMBL" id="KAK7202254.1"/>
    </source>
</evidence>
<name>A0AAW0F8Q3_9TRYP</name>
<comment type="caution">
    <text evidence="2">The sequence shown here is derived from an EMBL/GenBank/DDBJ whole genome shotgun (WGS) entry which is preliminary data.</text>
</comment>
<feature type="region of interest" description="Disordered" evidence="1">
    <location>
        <begin position="1603"/>
        <end position="1643"/>
    </location>
</feature>
<feature type="region of interest" description="Disordered" evidence="1">
    <location>
        <begin position="622"/>
        <end position="650"/>
    </location>
</feature>
<feature type="compositionally biased region" description="Acidic residues" evidence="1">
    <location>
        <begin position="1071"/>
        <end position="1080"/>
    </location>
</feature>
<feature type="compositionally biased region" description="Low complexity" evidence="1">
    <location>
        <begin position="217"/>
        <end position="245"/>
    </location>
</feature>
<feature type="compositionally biased region" description="Polar residues" evidence="1">
    <location>
        <begin position="624"/>
        <end position="643"/>
    </location>
</feature>
<feature type="region of interest" description="Disordered" evidence="1">
    <location>
        <begin position="1310"/>
        <end position="1360"/>
    </location>
</feature>
<feature type="compositionally biased region" description="Gly residues" evidence="1">
    <location>
        <begin position="68"/>
        <end position="77"/>
    </location>
</feature>
<feature type="region of interest" description="Disordered" evidence="1">
    <location>
        <begin position="896"/>
        <end position="919"/>
    </location>
</feature>
<feature type="compositionally biased region" description="Low complexity" evidence="1">
    <location>
        <begin position="405"/>
        <end position="417"/>
    </location>
</feature>
<feature type="region of interest" description="Disordered" evidence="1">
    <location>
        <begin position="216"/>
        <end position="251"/>
    </location>
</feature>
<feature type="compositionally biased region" description="Polar residues" evidence="1">
    <location>
        <begin position="146"/>
        <end position="159"/>
    </location>
</feature>
<evidence type="ECO:0000256" key="1">
    <source>
        <dbReference type="SAM" id="MobiDB-lite"/>
    </source>
</evidence>
<feature type="region of interest" description="Disordered" evidence="1">
    <location>
        <begin position="1105"/>
        <end position="1216"/>
    </location>
</feature>
<reference evidence="2 3" key="1">
    <citation type="journal article" date="2021" name="MBio">
        <title>A New Model Trypanosomatid, Novymonas esmeraldas: Genomic Perception of Its 'Candidatus Pandoraea novymonadis' Endosymbiont.</title>
        <authorList>
            <person name="Zakharova A."/>
            <person name="Saura A."/>
            <person name="Butenko A."/>
            <person name="Podesvova L."/>
            <person name="Warmusova S."/>
            <person name="Kostygov A.Y."/>
            <person name="Nenarokova A."/>
            <person name="Lukes J."/>
            <person name="Opperdoes F.R."/>
            <person name="Yurchenko V."/>
        </authorList>
    </citation>
    <scope>NUCLEOTIDE SEQUENCE [LARGE SCALE GENOMIC DNA]</scope>
    <source>
        <strain evidence="2 3">E262AT.01</strain>
    </source>
</reference>
<accession>A0AAW0F8Q3</accession>
<feature type="compositionally biased region" description="Low complexity" evidence="1">
    <location>
        <begin position="1057"/>
        <end position="1070"/>
    </location>
</feature>
<feature type="compositionally biased region" description="Gly residues" evidence="1">
    <location>
        <begin position="1190"/>
        <end position="1199"/>
    </location>
</feature>
<feature type="region of interest" description="Disordered" evidence="1">
    <location>
        <begin position="1035"/>
        <end position="1087"/>
    </location>
</feature>
<dbReference type="EMBL" id="JAECZO010000027">
    <property type="protein sequence ID" value="KAK7202254.1"/>
    <property type="molecule type" value="Genomic_DNA"/>
</dbReference>
<feature type="compositionally biased region" description="Pro residues" evidence="1">
    <location>
        <begin position="1158"/>
        <end position="1167"/>
    </location>
</feature>
<feature type="compositionally biased region" description="Basic residues" evidence="1">
    <location>
        <begin position="1041"/>
        <end position="1054"/>
    </location>
</feature>
<feature type="compositionally biased region" description="Low complexity" evidence="1">
    <location>
        <begin position="1200"/>
        <end position="1210"/>
    </location>
</feature>
<feature type="compositionally biased region" description="Low complexity" evidence="1">
    <location>
        <begin position="515"/>
        <end position="531"/>
    </location>
</feature>
<keyword evidence="3" id="KW-1185">Reference proteome</keyword>
<feature type="compositionally biased region" description="Pro residues" evidence="1">
    <location>
        <begin position="391"/>
        <end position="404"/>
    </location>
</feature>
<feature type="region of interest" description="Disordered" evidence="1">
    <location>
        <begin position="63"/>
        <end position="108"/>
    </location>
</feature>
<feature type="region of interest" description="Disordered" evidence="1">
    <location>
        <begin position="809"/>
        <end position="839"/>
    </location>
</feature>
<evidence type="ECO:0000313" key="3">
    <source>
        <dbReference type="Proteomes" id="UP001430356"/>
    </source>
</evidence>
<feature type="region of interest" description="Disordered" evidence="1">
    <location>
        <begin position="120"/>
        <end position="160"/>
    </location>
</feature>
<feature type="compositionally biased region" description="Basic residues" evidence="1">
    <location>
        <begin position="960"/>
        <end position="972"/>
    </location>
</feature>
<feature type="region of interest" description="Disordered" evidence="1">
    <location>
        <begin position="1"/>
        <end position="38"/>
    </location>
</feature>
<dbReference type="Proteomes" id="UP001430356">
    <property type="component" value="Unassembled WGS sequence"/>
</dbReference>
<feature type="region of interest" description="Disordered" evidence="1">
    <location>
        <begin position="381"/>
        <end position="490"/>
    </location>
</feature>
<feature type="compositionally biased region" description="Low complexity" evidence="1">
    <location>
        <begin position="1121"/>
        <end position="1135"/>
    </location>
</feature>
<feature type="region of interest" description="Disordered" evidence="1">
    <location>
        <begin position="515"/>
        <end position="573"/>
    </location>
</feature>
<feature type="compositionally biased region" description="Basic residues" evidence="1">
    <location>
        <begin position="1343"/>
        <end position="1360"/>
    </location>
</feature>
<feature type="compositionally biased region" description="Low complexity" evidence="1">
    <location>
        <begin position="381"/>
        <end position="390"/>
    </location>
</feature>
<organism evidence="2 3">
    <name type="scientific">Novymonas esmeraldas</name>
    <dbReference type="NCBI Taxonomy" id="1808958"/>
    <lineage>
        <taxon>Eukaryota</taxon>
        <taxon>Discoba</taxon>
        <taxon>Euglenozoa</taxon>
        <taxon>Kinetoplastea</taxon>
        <taxon>Metakinetoplastina</taxon>
        <taxon>Trypanosomatida</taxon>
        <taxon>Trypanosomatidae</taxon>
        <taxon>Novymonas</taxon>
    </lineage>
</organism>
<sequence>MPRPSIVAASTSSAAAETAHDAATPPPLMPATTSTTTATEAAAAAAPVMELVHCTSSSAVAGEQDAHVGGGGVGGGSSPPLAQLPDTAGAAPSLHAASPRVRPASTTGVGGAVCTVAGHIRAPRARRPPPPHTNTAAGLPRRRNTHASVPTTTPRSPTAQDAYDVYQHKVKARAASVTALVARVKDVVASSPAEEERKRGKLLQRNGGGIVHDAETTGEAARTARPVRSPSTAEEETATATTSEPQVALSHTHAPTRLVRGTASPTLEGKYFASIHAPRVGDGEHAPLHTTTAATAAAASPPSPHREVAQCRCERQQPLQPQAAALEDRGDGDVDGDAALLHSTSHTPNHASVSAAVSPLNCTPAAALSLPLLGFVSRGSTPVLSSSATPTPAPAPPPPPPQPRPRQQLSSRSASSLYRDPRGKGGGVVSTSASTVMSSSPMLERLRLRTPPHQRQLSAVAAPSPRAARETGGVETRRRHVGDSGGSAFQFAPPPSTWLSCASEALLLHSSPTAATSASTANTPNSAMNAADTPATDRGDAPPPPRWHSPPPCPRSDATTTTTAAAAAAATAGPVRAGRRLWHERTVSSVSALSGSGEPLWTTPHRASAAGLSAAAAWGLHGRSPSTHTTTQPCPAARTSASVSGGPHALSTATSVSSMGAFVLSSAGTTLVLRNGVLHHVAECVPPPPPATTAATATVNGRGGSCSPGLARRVDASVGLSEADYVVCGGGGGVDGHAARARLPPGTAIEAAVAAGTYTRRPSRVPHHARDAAGAVWHTDTWSGSGESEVALSCAASFTASSTSASATYASSSFGSVPRSSTPTLADTAPPPAPQSHGVVPGSCNSGGGGRACALYTAAPHRFQCYGVADTSATAAAAAAAAGPRVRRHHRYVRVHHRRGRRRSASDQHGAAATPAAVGVDSPRLSTSSLLYYEDVDSDVVDDVYYQIEKRLFPIAAADHHHHRHHHQHRRPCASTTGGGEADTPRARRTSPIDSIFTVLDVPLHHRYRGGFHLSDYYAPCPVCHPAMRAAAARQAEAAARGRRGAGVRTRRREGRSSSSACSGTETVSSDADDEEEDEGTSSGRSVLSSVVSATAMMFGFASGLPRTATSPQPPPLPRYTPVTATPPAAAAAAPRLSNVSAFSETPPPQPARRRSASPPPPPPPPLTSAAAAHGVHASLSSSAVARAGNHGGGGGGGSAAAPTTTTSSPLARGGRVWPVPLTEDAATHHIHYRRWRARHTPAAVAARRLIHTQQHHRGAKDGGLPYSSLMRQHLLCVRVQNTITYIDPKRATGAARLLADAALLAEATRRRAEERTRRRGAASKAALNDARTPTSSPTTPVAHHRHHHHRHHRRHRPRHGGTAAAVLETAWHGGDAEHRAHVSSESSEPLHIAQTAMYRTTTAGDGVEQPPMPPAERWGSGHNDASAFTAAVRAAASALHTVDVPACGGTHYVTEHDQQQQHQQPYTSPLSIGLEPSPDAVLDSAATPPGLLHAAPLISGDAAEQWTVRPSTTRMVAMHHSPVARVAASKASSESLRHYASDGTRSISGSHVVVSRVLSRVDSRSGSASNAVSRAPAVSLLAATQDVANASDDDCVSDLLHSQQHMHHRHGRYDERGSHSRRSTNPSMPSSPARPLHVSVTTSGVATTPAHALPAAVDVDILGTAMLEYPLLSHPTEPRRR</sequence>
<feature type="compositionally biased region" description="Pro residues" evidence="1">
    <location>
        <begin position="541"/>
        <end position="554"/>
    </location>
</feature>
<feature type="compositionally biased region" description="Low complexity" evidence="1">
    <location>
        <begin position="8"/>
        <end position="23"/>
    </location>
</feature>
<feature type="compositionally biased region" description="Low complexity" evidence="1">
    <location>
        <begin position="558"/>
        <end position="572"/>
    </location>
</feature>
<gene>
    <name evidence="2" type="ORF">NESM_000296300</name>
</gene>
<protein>
    <submittedName>
        <fullName evidence="2">Uncharacterized protein</fullName>
    </submittedName>
</protein>
<feature type="region of interest" description="Disordered" evidence="1">
    <location>
        <begin position="319"/>
        <end position="345"/>
    </location>
</feature>
<feature type="compositionally biased region" description="Low complexity" evidence="1">
    <location>
        <begin position="429"/>
        <end position="440"/>
    </location>
</feature>
<feature type="region of interest" description="Disordered" evidence="1">
    <location>
        <begin position="959"/>
        <end position="990"/>
    </location>
</feature>